<dbReference type="InterPro" id="IPR052555">
    <property type="entry name" value="dCTP_Pyrophosphatase"/>
</dbReference>
<dbReference type="RefSeq" id="WP_114117270.1">
    <property type="nucleotide sequence ID" value="NZ_BMHU01000001.1"/>
</dbReference>
<dbReference type="PIRSF" id="PIRSF029826">
    <property type="entry name" value="UCP029826_pph"/>
    <property type="match status" value="1"/>
</dbReference>
<sequence>MSSDAVMPTLRAFVAERDWAQFHSPENLAKSIAIEAGELLEEFQWSPEFDEDRVRLELADVLTYCYQLADRLGVDPEAIILEKLAITREKYPADKARGRSAKYDEL</sequence>
<dbReference type="OrthoDB" id="9791898at2"/>
<dbReference type="CDD" id="cd11537">
    <property type="entry name" value="NTP-PPase_RS21-C6_like"/>
    <property type="match status" value="1"/>
</dbReference>
<dbReference type="EMBL" id="QORO01000001">
    <property type="protein sequence ID" value="RCK62168.1"/>
    <property type="molecule type" value="Genomic_DNA"/>
</dbReference>
<dbReference type="GO" id="GO:0047429">
    <property type="term" value="F:nucleoside triphosphate diphosphatase activity"/>
    <property type="evidence" value="ECO:0007669"/>
    <property type="project" value="InterPro"/>
</dbReference>
<accession>A0A367Y8L2</accession>
<name>A0A367Y8L2_9MICO</name>
<keyword evidence="2" id="KW-1185">Reference proteome</keyword>
<evidence type="ECO:0000313" key="1">
    <source>
        <dbReference type="EMBL" id="RCK62168.1"/>
    </source>
</evidence>
<dbReference type="InterPro" id="IPR025984">
    <property type="entry name" value="DCTPP"/>
</dbReference>
<keyword evidence="1" id="KW-0378">Hydrolase</keyword>
<organism evidence="1 2">
    <name type="scientific">Microbacterium sorbitolivorans</name>
    <dbReference type="NCBI Taxonomy" id="1867410"/>
    <lineage>
        <taxon>Bacteria</taxon>
        <taxon>Bacillati</taxon>
        <taxon>Actinomycetota</taxon>
        <taxon>Actinomycetes</taxon>
        <taxon>Micrococcales</taxon>
        <taxon>Microbacteriaceae</taxon>
        <taxon>Microbacterium</taxon>
    </lineage>
</organism>
<reference evidence="1 2" key="1">
    <citation type="submission" date="2018-07" db="EMBL/GenBank/DDBJ databases">
        <title>Microbacterium endoborsara sp. nov., a novel actinobacterium isolated from Borszczowia aralocaspica.</title>
        <authorList>
            <person name="An D."/>
        </authorList>
    </citation>
    <scope>NUCLEOTIDE SEQUENCE [LARGE SCALE GENOMIC DNA]</scope>
    <source>
        <strain evidence="1 2">C1.15228</strain>
    </source>
</reference>
<protein>
    <submittedName>
        <fullName evidence="1">Nucleotide pyrophosphohydrolase</fullName>
    </submittedName>
</protein>
<proteinExistence type="predicted"/>
<dbReference type="AlphaFoldDB" id="A0A367Y8L2"/>
<dbReference type="GO" id="GO:0009143">
    <property type="term" value="P:nucleoside triphosphate catabolic process"/>
    <property type="evidence" value="ECO:0007669"/>
    <property type="project" value="InterPro"/>
</dbReference>
<dbReference type="Pfam" id="PF12643">
    <property type="entry name" value="MazG-like"/>
    <property type="match status" value="1"/>
</dbReference>
<dbReference type="Proteomes" id="UP000253508">
    <property type="component" value="Unassembled WGS sequence"/>
</dbReference>
<gene>
    <name evidence="1" type="ORF">DTO57_03500</name>
</gene>
<comment type="caution">
    <text evidence="1">The sequence shown here is derived from an EMBL/GenBank/DDBJ whole genome shotgun (WGS) entry which is preliminary data.</text>
</comment>
<dbReference type="SUPFAM" id="SSF101386">
    <property type="entry name" value="all-alpha NTP pyrophosphatases"/>
    <property type="match status" value="1"/>
</dbReference>
<evidence type="ECO:0000313" key="2">
    <source>
        <dbReference type="Proteomes" id="UP000253508"/>
    </source>
</evidence>
<dbReference type="PANTHER" id="PTHR46523:SF1">
    <property type="entry name" value="DCTP PYROPHOSPHATASE 1"/>
    <property type="match status" value="1"/>
</dbReference>
<dbReference type="PANTHER" id="PTHR46523">
    <property type="entry name" value="DCTP PYROPHOSPHATASE 1"/>
    <property type="match status" value="1"/>
</dbReference>
<dbReference type="Gene3D" id="1.10.287.1080">
    <property type="entry name" value="MazG-like"/>
    <property type="match status" value="1"/>
</dbReference>